<keyword evidence="2" id="KW-1185">Reference proteome</keyword>
<dbReference type="AlphaFoldDB" id="A0A8X8CJZ3"/>
<comment type="caution">
    <text evidence="1">The sequence shown here is derived from an EMBL/GenBank/DDBJ whole genome shotgun (WGS) entry which is preliminary data.</text>
</comment>
<gene>
    <name evidence="1" type="ORF">POTOM_040087</name>
</gene>
<reference evidence="1" key="1">
    <citation type="journal article" date="2020" name="bioRxiv">
        <title>Hybrid origin of Populus tomentosa Carr. identified through genome sequencing and phylogenomic analysis.</title>
        <authorList>
            <person name="An X."/>
            <person name="Gao K."/>
            <person name="Chen Z."/>
            <person name="Li J."/>
            <person name="Yang X."/>
            <person name="Yang X."/>
            <person name="Zhou J."/>
            <person name="Guo T."/>
            <person name="Zhao T."/>
            <person name="Huang S."/>
            <person name="Miao D."/>
            <person name="Khan W.U."/>
            <person name="Rao P."/>
            <person name="Ye M."/>
            <person name="Lei B."/>
            <person name="Liao W."/>
            <person name="Wang J."/>
            <person name="Ji L."/>
            <person name="Li Y."/>
            <person name="Guo B."/>
            <person name="Mustafa N.S."/>
            <person name="Li S."/>
            <person name="Yun Q."/>
            <person name="Keller S.R."/>
            <person name="Mao J."/>
            <person name="Zhang R."/>
            <person name="Strauss S.H."/>
        </authorList>
    </citation>
    <scope>NUCLEOTIDE SEQUENCE</scope>
    <source>
        <strain evidence="1">GM15</strain>
        <tissue evidence="1">Leaf</tissue>
    </source>
</reference>
<organism evidence="1 2">
    <name type="scientific">Populus tomentosa</name>
    <name type="common">Chinese white poplar</name>
    <dbReference type="NCBI Taxonomy" id="118781"/>
    <lineage>
        <taxon>Eukaryota</taxon>
        <taxon>Viridiplantae</taxon>
        <taxon>Streptophyta</taxon>
        <taxon>Embryophyta</taxon>
        <taxon>Tracheophyta</taxon>
        <taxon>Spermatophyta</taxon>
        <taxon>Magnoliopsida</taxon>
        <taxon>eudicotyledons</taxon>
        <taxon>Gunneridae</taxon>
        <taxon>Pentapetalae</taxon>
        <taxon>rosids</taxon>
        <taxon>fabids</taxon>
        <taxon>Malpighiales</taxon>
        <taxon>Salicaceae</taxon>
        <taxon>Saliceae</taxon>
        <taxon>Populus</taxon>
    </lineage>
</organism>
<sequence>MNLASELQSGLVTISAQVWLNQSLQNCHLKNEVNFFNSLGVSESCLGNLIRATYSLLGLRTHFASGEFEKRFSECTLCIHYLKEYFHILCRKQKLGPYFQVRAEIGQKLEILVKNIMLSVHNFAQAIALTCRRESLSKPVQTHDSPLIVMDYAFASKLTQISSSVTWKLSWKEVSLLPILKTRHPRLALLAGSFVITVWLSSNDLYTSMPLSTSLSKFVSSLAPQKLF</sequence>
<name>A0A8X8CJZ3_POPTO</name>
<protein>
    <submittedName>
        <fullName evidence="1">Uncharacterized protein</fullName>
    </submittedName>
</protein>
<accession>A0A8X8CJZ3</accession>
<evidence type="ECO:0000313" key="1">
    <source>
        <dbReference type="EMBL" id="KAG6756652.1"/>
    </source>
</evidence>
<dbReference type="EMBL" id="JAAWWB010000021">
    <property type="protein sequence ID" value="KAG6756652.1"/>
    <property type="molecule type" value="Genomic_DNA"/>
</dbReference>
<proteinExistence type="predicted"/>
<evidence type="ECO:0000313" key="2">
    <source>
        <dbReference type="Proteomes" id="UP000886885"/>
    </source>
</evidence>
<dbReference type="Proteomes" id="UP000886885">
    <property type="component" value="Chromosome 11A"/>
</dbReference>